<evidence type="ECO:0000313" key="2">
    <source>
        <dbReference type="EMBL" id="OAF71929.1"/>
    </source>
</evidence>
<dbReference type="Pfam" id="PF15059">
    <property type="entry name" value="Speriolin_C"/>
    <property type="match status" value="1"/>
</dbReference>
<reference evidence="2 3" key="1">
    <citation type="submission" date="2016-04" db="EMBL/GenBank/DDBJ databases">
        <title>The genome of Intoshia linei affirms orthonectids as highly simplified spiralians.</title>
        <authorList>
            <person name="Mikhailov K.V."/>
            <person name="Slusarev G.S."/>
            <person name="Nikitin M.A."/>
            <person name="Logacheva M.D."/>
            <person name="Penin A."/>
            <person name="Aleoshin V."/>
            <person name="Panchin Y.V."/>
        </authorList>
    </citation>
    <scope>NUCLEOTIDE SEQUENCE [LARGE SCALE GENOMIC DNA]</scope>
    <source>
        <strain evidence="2">Intl2013</strain>
        <tissue evidence="2">Whole animal</tissue>
    </source>
</reference>
<organism evidence="2 3">
    <name type="scientific">Intoshia linei</name>
    <dbReference type="NCBI Taxonomy" id="1819745"/>
    <lineage>
        <taxon>Eukaryota</taxon>
        <taxon>Metazoa</taxon>
        <taxon>Spiralia</taxon>
        <taxon>Lophotrochozoa</taxon>
        <taxon>Mesozoa</taxon>
        <taxon>Orthonectida</taxon>
        <taxon>Rhopaluridae</taxon>
        <taxon>Intoshia</taxon>
    </lineage>
</organism>
<dbReference type="AlphaFoldDB" id="A0A177BC84"/>
<accession>A0A177BC84</accession>
<sequence>MLKNKSSQTEQENLREGEVSCDMDIKDLNSTEFVTTFENDAFHLENKFMKNIIDTMNEYSFSKSTHKKKYYINLRKFRYNLCAEISSQFEHECSKFIFNDDVLFCQKCCNTLNEQNQFKSQTLMQHLNRHTMKIDKMPQYLKQCKDLIVKLKHLGYKYRKHGQFTINMINNYPVLRVNELYELINIPSEELFNFLCHILPKEYMKDVLTIFICLKYLKESNEANVLFER</sequence>
<proteinExistence type="predicted"/>
<evidence type="ECO:0000313" key="3">
    <source>
        <dbReference type="Proteomes" id="UP000078046"/>
    </source>
</evidence>
<protein>
    <recommendedName>
        <fullName evidence="1">Speriolin C-terminal domain-containing protein</fullName>
    </recommendedName>
</protein>
<dbReference type="InterPro" id="IPR029384">
    <property type="entry name" value="Speriolin_C"/>
</dbReference>
<feature type="domain" description="Speriolin C-terminal" evidence="1">
    <location>
        <begin position="122"/>
        <end position="224"/>
    </location>
</feature>
<keyword evidence="3" id="KW-1185">Reference proteome</keyword>
<comment type="caution">
    <text evidence="2">The sequence shown here is derived from an EMBL/GenBank/DDBJ whole genome shotgun (WGS) entry which is preliminary data.</text>
</comment>
<gene>
    <name evidence="2" type="ORF">A3Q56_00286</name>
</gene>
<name>A0A177BC84_9BILA</name>
<dbReference type="EMBL" id="LWCA01000014">
    <property type="protein sequence ID" value="OAF71929.1"/>
    <property type="molecule type" value="Genomic_DNA"/>
</dbReference>
<dbReference type="Proteomes" id="UP000078046">
    <property type="component" value="Unassembled WGS sequence"/>
</dbReference>
<evidence type="ECO:0000259" key="1">
    <source>
        <dbReference type="Pfam" id="PF15059"/>
    </source>
</evidence>